<protein>
    <submittedName>
        <fullName evidence="3">Zinc binding alcohol dehydrogenase domain containing 2</fullName>
    </submittedName>
</protein>
<sequence length="243" mass="26125">MAPSEIPTHMNQVVVKKYGTNFRECTELVEVPVPSPGPGEALVRTTYVSINAAEMLFLGGFYSSEEDLPMVMGFEGMGEVVLPGEGSSRTVGQNLFIRSFGGIFSEYPGGKEEDDDDEEEEDNDDDDSGGGDDDDDEEEEDNDDDDGGGADEGLGASEKAASSLRPETELLMSSYPHAYTHPSTWERIMCDQKRLAAPWPIVDKAGVESFPIDSPDPTILGIYGSGTTASVAFEKVALGMACR</sequence>
<dbReference type="InterPro" id="IPR013154">
    <property type="entry name" value="ADH-like_N"/>
</dbReference>
<feature type="domain" description="Alcohol dehydrogenase-like N-terminal" evidence="2">
    <location>
        <begin position="37"/>
        <end position="98"/>
    </location>
</feature>
<evidence type="ECO:0000259" key="2">
    <source>
        <dbReference type="Pfam" id="PF08240"/>
    </source>
</evidence>
<evidence type="ECO:0000256" key="1">
    <source>
        <dbReference type="SAM" id="MobiDB-lite"/>
    </source>
</evidence>
<dbReference type="GO" id="GO:0005739">
    <property type="term" value="C:mitochondrion"/>
    <property type="evidence" value="ECO:0007669"/>
    <property type="project" value="TreeGrafter"/>
</dbReference>
<accession>A0AAV4FVN4</accession>
<dbReference type="InterPro" id="IPR011032">
    <property type="entry name" value="GroES-like_sf"/>
</dbReference>
<feature type="compositionally biased region" description="Acidic residues" evidence="1">
    <location>
        <begin position="112"/>
        <end position="149"/>
    </location>
</feature>
<dbReference type="SUPFAM" id="SSF50129">
    <property type="entry name" value="GroES-like"/>
    <property type="match status" value="1"/>
</dbReference>
<dbReference type="Proteomes" id="UP000762676">
    <property type="component" value="Unassembled WGS sequence"/>
</dbReference>
<comment type="caution">
    <text evidence="3">The sequence shown here is derived from an EMBL/GenBank/DDBJ whole genome shotgun (WGS) entry which is preliminary data.</text>
</comment>
<gene>
    <name evidence="3" type="ORF">ElyMa_003970400</name>
</gene>
<dbReference type="Pfam" id="PF08240">
    <property type="entry name" value="ADH_N"/>
    <property type="match status" value="1"/>
</dbReference>
<dbReference type="PANTHER" id="PTHR43677">
    <property type="entry name" value="SHORT-CHAIN DEHYDROGENASE/REDUCTASE"/>
    <property type="match status" value="1"/>
</dbReference>
<dbReference type="Gene3D" id="3.90.180.10">
    <property type="entry name" value="Medium-chain alcohol dehydrogenases, catalytic domain"/>
    <property type="match status" value="1"/>
</dbReference>
<reference evidence="3 4" key="1">
    <citation type="journal article" date="2021" name="Elife">
        <title>Chloroplast acquisition without the gene transfer in kleptoplastic sea slugs, Plakobranchus ocellatus.</title>
        <authorList>
            <person name="Maeda T."/>
            <person name="Takahashi S."/>
            <person name="Yoshida T."/>
            <person name="Shimamura S."/>
            <person name="Takaki Y."/>
            <person name="Nagai Y."/>
            <person name="Toyoda A."/>
            <person name="Suzuki Y."/>
            <person name="Arimoto A."/>
            <person name="Ishii H."/>
            <person name="Satoh N."/>
            <person name="Nishiyama T."/>
            <person name="Hasebe M."/>
            <person name="Maruyama T."/>
            <person name="Minagawa J."/>
            <person name="Obokata J."/>
            <person name="Shigenobu S."/>
        </authorList>
    </citation>
    <scope>NUCLEOTIDE SEQUENCE [LARGE SCALE GENOMIC DNA]</scope>
</reference>
<dbReference type="EMBL" id="BMAT01008079">
    <property type="protein sequence ID" value="GFR77498.1"/>
    <property type="molecule type" value="Genomic_DNA"/>
</dbReference>
<dbReference type="AlphaFoldDB" id="A0AAV4FVN4"/>
<dbReference type="InterPro" id="IPR051397">
    <property type="entry name" value="Zn-ADH-like_protein"/>
</dbReference>
<dbReference type="PANTHER" id="PTHR43677:SF3">
    <property type="entry name" value="PROSTAGLANDIN REDUCTASE 3"/>
    <property type="match status" value="1"/>
</dbReference>
<feature type="region of interest" description="Disordered" evidence="1">
    <location>
        <begin position="105"/>
        <end position="164"/>
    </location>
</feature>
<organism evidence="3 4">
    <name type="scientific">Elysia marginata</name>
    <dbReference type="NCBI Taxonomy" id="1093978"/>
    <lineage>
        <taxon>Eukaryota</taxon>
        <taxon>Metazoa</taxon>
        <taxon>Spiralia</taxon>
        <taxon>Lophotrochozoa</taxon>
        <taxon>Mollusca</taxon>
        <taxon>Gastropoda</taxon>
        <taxon>Heterobranchia</taxon>
        <taxon>Euthyneura</taxon>
        <taxon>Panpulmonata</taxon>
        <taxon>Sacoglossa</taxon>
        <taxon>Placobranchoidea</taxon>
        <taxon>Plakobranchidae</taxon>
        <taxon>Elysia</taxon>
    </lineage>
</organism>
<dbReference type="GO" id="GO:0016491">
    <property type="term" value="F:oxidoreductase activity"/>
    <property type="evidence" value="ECO:0007669"/>
    <property type="project" value="TreeGrafter"/>
</dbReference>
<keyword evidence="4" id="KW-1185">Reference proteome</keyword>
<proteinExistence type="predicted"/>
<name>A0AAV4FVN4_9GAST</name>
<evidence type="ECO:0000313" key="4">
    <source>
        <dbReference type="Proteomes" id="UP000762676"/>
    </source>
</evidence>
<evidence type="ECO:0000313" key="3">
    <source>
        <dbReference type="EMBL" id="GFR77498.1"/>
    </source>
</evidence>